<feature type="coiled-coil region" evidence="1">
    <location>
        <begin position="278"/>
        <end position="365"/>
    </location>
</feature>
<evidence type="ECO:0000256" key="1">
    <source>
        <dbReference type="SAM" id="Coils"/>
    </source>
</evidence>
<name>A0A6M6E003_PRIMG</name>
<dbReference type="AlphaFoldDB" id="A0A6M6E003"/>
<geneLocation type="plasmid" evidence="3">
    <name>pfdu301a</name>
</geneLocation>
<gene>
    <name evidence="2" type="ORF">FDZ14_30035</name>
</gene>
<proteinExistence type="predicted"/>
<evidence type="ECO:0000313" key="2">
    <source>
        <dbReference type="EMBL" id="QJX80332.1"/>
    </source>
</evidence>
<evidence type="ECO:0000313" key="3">
    <source>
        <dbReference type="Proteomes" id="UP000501076"/>
    </source>
</evidence>
<sequence>MSQSNKTINAIIKEPVFMKFSVIPQKKIATASVSKGLREIFQESNVSYLEYGVDAEQNTIFIRLNDEGKGSPILDKQGKPRNTVAASKFLKYLIEEDVNLDLSKPFFLQQISQNIITLNNNVAQNKNEDKRDYSIKWIDVENNKGKVKTKAFKNKLWIRFHNSGIRQGFFRISKEFLDVLKEQKMTHLEVGFNRETKALFIRLNNLGNGIGLLNSLKEYKETHITASNELTYLDLAGINVEYLNNYFLHSLDNFVYRLSTSESEANLNSREIVWISSKKNSNSSLAEAEEERLNAIKKKAEERKERKIMIEKRKSLKFEGEDPKFEKRIAEKLRNEKLIKEIREAKQREKELEAKKRREKKLMAKKSTIAKKAPAKLTFRFVDKKDKKDTIISISKGFQRACKELQATHIQFGIANNGVYLKATTSSEGISVVNSSGEYKGLTAGATHSIREINSDIERLKTSKTYTLRKVSDLIFKVEDPYIPASSNVFSSENVIWISNKLPLTLKKQTNYFNNELITFSNNFKKVIKDSEKSFIDVCYNIDKQLVAIKLNDEGKGVRLREKANKKHLPVIRLLEALKDVGVTMEFDVDYIFKETSPNFFNITSNREVVVFQRIDHLFWLSETLPRTTKAKEHQIKELKFEELKITKEMLKDVQDKSDSSNKKIIEELSAYEQKRKTEGVNQVQKDKLTFKFKPHKTTPYFSFSKAFYRTCINNQATHLQFILVNDCILIELNKKERGLSLIDSSGNYKIHHTIGIGAANSFRRINSKIEHLKLDKRYALEQISESLFMVKNTEVVPTQNTTESNNVIRISNDSPLTFKKTIHGILFISVSFKNAIRDSKETFIDVGYNSKKEIVALSLNSNSLGVELTSKKDGLDIPNGSMLIAIESIGIDLDNLELEFQQLLPNYFSLVSGLEVDNTDPTELSWLSETLNSI</sequence>
<dbReference type="Proteomes" id="UP000501076">
    <property type="component" value="Plasmid pFDU301A"/>
</dbReference>
<accession>A0A6M6E003</accession>
<protein>
    <submittedName>
        <fullName evidence="2">Uncharacterized protein</fullName>
    </submittedName>
</protein>
<dbReference type="EMBL" id="CP045273">
    <property type="protein sequence ID" value="QJX80332.1"/>
    <property type="molecule type" value="Genomic_DNA"/>
</dbReference>
<organism evidence="2 3">
    <name type="scientific">Priestia megaterium</name>
    <name type="common">Bacillus megaterium</name>
    <dbReference type="NCBI Taxonomy" id="1404"/>
    <lineage>
        <taxon>Bacteria</taxon>
        <taxon>Bacillati</taxon>
        <taxon>Bacillota</taxon>
        <taxon>Bacilli</taxon>
        <taxon>Bacillales</taxon>
        <taxon>Bacillaceae</taxon>
        <taxon>Priestia</taxon>
    </lineage>
</organism>
<dbReference type="RefSeq" id="WP_171778316.1">
    <property type="nucleotide sequence ID" value="NZ_CP045273.1"/>
</dbReference>
<keyword evidence="1" id="KW-0175">Coiled coil</keyword>
<keyword evidence="2" id="KW-0614">Plasmid</keyword>
<reference evidence="2 3" key="1">
    <citation type="submission" date="2019-10" db="EMBL/GenBank/DDBJ databases">
        <title>Complete genome sequences for adaption low water activity.</title>
        <authorList>
            <person name="Zhao L."/>
            <person name="Zhong J."/>
        </authorList>
    </citation>
    <scope>NUCLEOTIDE SEQUENCE [LARGE SCALE GENOMIC DNA]</scope>
    <source>
        <strain evidence="2 3">FDU301</strain>
        <plasmid evidence="3">pfdu301a</plasmid>
    </source>
</reference>